<name>A0ABY1KYJ5_9FLAO</name>
<reference evidence="1 2" key="1">
    <citation type="submission" date="2017-01" db="EMBL/GenBank/DDBJ databases">
        <authorList>
            <person name="Varghese N."/>
            <person name="Submissions S."/>
        </authorList>
    </citation>
    <scope>NUCLEOTIDE SEQUENCE [LARGE SCALE GENOMIC DNA]</scope>
    <source>
        <strain evidence="1 2">DSM 2061</strain>
    </source>
</reference>
<dbReference type="Proteomes" id="UP000185728">
    <property type="component" value="Unassembled WGS sequence"/>
</dbReference>
<evidence type="ECO:0000313" key="2">
    <source>
        <dbReference type="Proteomes" id="UP000185728"/>
    </source>
</evidence>
<keyword evidence="1" id="KW-0808">Transferase</keyword>
<dbReference type="Pfam" id="PF08843">
    <property type="entry name" value="AbiEii"/>
    <property type="match status" value="1"/>
</dbReference>
<dbReference type="RefSeq" id="WP_076455937.1">
    <property type="nucleotide sequence ID" value="NZ_FTOB01000004.1"/>
</dbReference>
<organism evidence="1 2">
    <name type="scientific">Zobellia uliginosa</name>
    <dbReference type="NCBI Taxonomy" id="143224"/>
    <lineage>
        <taxon>Bacteria</taxon>
        <taxon>Pseudomonadati</taxon>
        <taxon>Bacteroidota</taxon>
        <taxon>Flavobacteriia</taxon>
        <taxon>Flavobacteriales</taxon>
        <taxon>Flavobacteriaceae</taxon>
        <taxon>Zobellia</taxon>
    </lineage>
</organism>
<keyword evidence="2" id="KW-1185">Reference proteome</keyword>
<evidence type="ECO:0000313" key="1">
    <source>
        <dbReference type="EMBL" id="SIS85913.1"/>
    </source>
</evidence>
<sequence>MKLHENKELFQDAIIATAQQKEIPEIYIEKDYWVTFALYAIFNSEIGKETVFKGGTALSKCNQLIDRFSEDIDLVVLRKEGESNNQLKSKITMISKCVTDVIPEIEIDGITHKMGMIRKTAHRYKKSFDGDFGQVRDNIIVESSWLGHFEPYTKGTVSSYIYEMMLKANQEDIINQYAMKPFDVLILSTKRTLCEKIMSLVRFSQTENPITDLSNKIRHTYDIHMMLKDDELNSFFNSTAFDVMLLKVANDDVQSFKNNNNWLSNHPISTILFSDTENTWNQIKDTYETRFRELVFGEFPSENEIMNTIKVIAKRLKTVEWNIETGK</sequence>
<dbReference type="GO" id="GO:0016740">
    <property type="term" value="F:transferase activity"/>
    <property type="evidence" value="ECO:0007669"/>
    <property type="project" value="UniProtKB-KW"/>
</dbReference>
<comment type="caution">
    <text evidence="1">The sequence shown here is derived from an EMBL/GenBank/DDBJ whole genome shotgun (WGS) entry which is preliminary data.</text>
</comment>
<accession>A0ABY1KYJ5</accession>
<gene>
    <name evidence="1" type="ORF">SAMN05421766_104430</name>
</gene>
<proteinExistence type="predicted"/>
<dbReference type="Gene3D" id="3.10.450.620">
    <property type="entry name" value="JHP933, nucleotidyltransferase-like core domain"/>
    <property type="match status" value="1"/>
</dbReference>
<dbReference type="InterPro" id="IPR014942">
    <property type="entry name" value="AbiEii"/>
</dbReference>
<protein>
    <submittedName>
        <fullName evidence="1">Nucleotidyl transferase AbiEii toxin, Type IV TA system</fullName>
    </submittedName>
</protein>
<dbReference type="EMBL" id="FTOB01000004">
    <property type="protein sequence ID" value="SIS85913.1"/>
    <property type="molecule type" value="Genomic_DNA"/>
</dbReference>